<feature type="domain" description="N-acetyltransferase" evidence="1">
    <location>
        <begin position="179"/>
        <end position="330"/>
    </location>
</feature>
<accession>A0A1Q5PR21</accession>
<name>A0A1Q5PR21_9ACTO</name>
<dbReference type="OrthoDB" id="9799092at2"/>
<dbReference type="PROSITE" id="PS51186">
    <property type="entry name" value="GNAT"/>
    <property type="match status" value="1"/>
</dbReference>
<keyword evidence="3" id="KW-1185">Reference proteome</keyword>
<protein>
    <recommendedName>
        <fullName evidence="1">N-acetyltransferase domain-containing protein</fullName>
    </recommendedName>
</protein>
<dbReference type="GO" id="GO:0016747">
    <property type="term" value="F:acyltransferase activity, transferring groups other than amino-acyl groups"/>
    <property type="evidence" value="ECO:0007669"/>
    <property type="project" value="InterPro"/>
</dbReference>
<dbReference type="Proteomes" id="UP000186465">
    <property type="component" value="Unassembled WGS sequence"/>
</dbReference>
<reference evidence="3" key="1">
    <citation type="submission" date="2016-11" db="EMBL/GenBank/DDBJ databases">
        <title>Actinomyces gypaetusis sp. nov. isolated from Gypaetus barbatus in Qinghai Tibet Plateau China.</title>
        <authorList>
            <person name="Meng X."/>
        </authorList>
    </citation>
    <scope>NUCLEOTIDE SEQUENCE [LARGE SCALE GENOMIC DNA]</scope>
    <source>
        <strain evidence="3">DSM 15383</strain>
    </source>
</reference>
<dbReference type="InterPro" id="IPR000182">
    <property type="entry name" value="GNAT_dom"/>
</dbReference>
<evidence type="ECO:0000313" key="2">
    <source>
        <dbReference type="EMBL" id="OKL49943.1"/>
    </source>
</evidence>
<dbReference type="InterPro" id="IPR016181">
    <property type="entry name" value="Acyl_CoA_acyltransferase"/>
</dbReference>
<dbReference type="Pfam" id="PF00583">
    <property type="entry name" value="Acetyltransf_1"/>
    <property type="match status" value="1"/>
</dbReference>
<organism evidence="2 3">
    <name type="scientific">Boudabousia marimammalium</name>
    <dbReference type="NCBI Taxonomy" id="156892"/>
    <lineage>
        <taxon>Bacteria</taxon>
        <taxon>Bacillati</taxon>
        <taxon>Actinomycetota</taxon>
        <taxon>Actinomycetes</taxon>
        <taxon>Actinomycetales</taxon>
        <taxon>Actinomycetaceae</taxon>
        <taxon>Boudabousia</taxon>
    </lineage>
</organism>
<dbReference type="EMBL" id="MPDM01000003">
    <property type="protein sequence ID" value="OKL49943.1"/>
    <property type="molecule type" value="Genomic_DNA"/>
</dbReference>
<dbReference type="Gene3D" id="3.40.630.30">
    <property type="match status" value="1"/>
</dbReference>
<evidence type="ECO:0000313" key="3">
    <source>
        <dbReference type="Proteomes" id="UP000186465"/>
    </source>
</evidence>
<dbReference type="SUPFAM" id="SSF55729">
    <property type="entry name" value="Acyl-CoA N-acyltransferases (Nat)"/>
    <property type="match status" value="1"/>
</dbReference>
<dbReference type="STRING" id="156892.BM477_03295"/>
<comment type="caution">
    <text evidence="2">The sequence shown here is derived from an EMBL/GenBank/DDBJ whole genome shotgun (WGS) entry which is preliminary data.</text>
</comment>
<evidence type="ECO:0000259" key="1">
    <source>
        <dbReference type="PROSITE" id="PS51186"/>
    </source>
</evidence>
<dbReference type="RefSeq" id="WP_075361267.1">
    <property type="nucleotide sequence ID" value="NZ_MPDM01000003.1"/>
</dbReference>
<gene>
    <name evidence="2" type="ORF">BM477_03295</name>
</gene>
<sequence length="330" mass="37373">MDSEFSKSLFLPYPVSGLTWKWMRATDIDDVFSIIEQIEAKDNPPYRTTRDEVEQLFEQTKHWIGIIATDEIGRCCAFVHARLRISSPLQIRCNGGIIPRYRGYSIGTQMIIWQESAARFLTRSIGTDSEVQIVCRNEYHDSAYSDLLLKAGYTSTSTFHEMRADLDVLPTAENPGPMIEITAWNPALEDMVRRAALEFAPDAVHSKGRSMEQWMSNRNRFAPELSFIAVDKSTDRTQIAGFLMAAKYPQDWEVLGWKEGYIDLLEVGVEWRNLPVGRELVVASMRASEQAGMNKIATGVSSRHEASAARLFGNLGFVEVSTQQEFTRTL</sequence>
<dbReference type="AlphaFoldDB" id="A0A1Q5PR21"/>
<proteinExistence type="predicted"/>